<dbReference type="InterPro" id="IPR002035">
    <property type="entry name" value="VWF_A"/>
</dbReference>
<feature type="domain" description="VWFA" evidence="8">
    <location>
        <begin position="83"/>
        <end position="258"/>
    </location>
</feature>
<keyword evidence="3 7" id="KW-1133">Transmembrane helix</keyword>
<dbReference type="Proteomes" id="UP001596472">
    <property type="component" value="Unassembled WGS sequence"/>
</dbReference>
<keyword evidence="5" id="KW-0175">Coiled coil</keyword>
<dbReference type="SUPFAM" id="SSF53300">
    <property type="entry name" value="vWA-like"/>
    <property type="match status" value="1"/>
</dbReference>
<reference evidence="10" key="1">
    <citation type="journal article" date="2019" name="Int. J. Syst. Evol. Microbiol.">
        <title>The Global Catalogue of Microorganisms (GCM) 10K type strain sequencing project: providing services to taxonomists for standard genome sequencing and annotation.</title>
        <authorList>
            <consortium name="The Broad Institute Genomics Platform"/>
            <consortium name="The Broad Institute Genome Sequencing Center for Infectious Disease"/>
            <person name="Wu L."/>
            <person name="Ma J."/>
        </authorList>
    </citation>
    <scope>NUCLEOTIDE SEQUENCE [LARGE SCALE GENOMIC DNA]</scope>
    <source>
        <strain evidence="10">CGMCC 4.1467</strain>
    </source>
</reference>
<evidence type="ECO:0000313" key="10">
    <source>
        <dbReference type="Proteomes" id="UP001596472"/>
    </source>
</evidence>
<sequence length="681" mass="74244">MNYVAIQWPWMLLLLLAIVPLAGLLARARKKRAALRRKLGLEPTKGEFGRDALRVIAMVLLVLAMSRPGYAPERRSVSQSGRDVVFAIDVSRSMLAEDAHPSRLEAAKQGVRDALEGFGTERAGLVIYAGSATILCPLTYDYDFVRYMLEQVSPRAVDFGGTTVLSAVEKSVDNVFSDERSGMQDLVVLSDGEDHVPDTKRVAELLESRGVDLLLVGLGDPTSSSRIPIENEEGGKSYLKQDGDFVSTRLNEEVLRGLAEDCRGASFVAPGTAAFDLGDLYANFAMDKPAEGAVGADSFVVYREAGFGLIAVALVLLLLGGRMGRAGIGVMLMSLAFLQPMRAESVVFDEARALQVEGKFDEALEAYGEVEGQTSFQTAAIRFNQALCYLNRAEGLAGESPGGALEAARQAQRCFLEAARLDPGLERAGRRLDSTAVRISAYAAALKEKEQEEQALQEKLDKIIEHLKELHEKQSELRTKVAERLPKRGSNSSPPASGEGEEFGREQGSLKSEAQSIEGEMTALDQEMLAGMPEGTPPEMSMMRVPLRLMTELLGAQDKAREALAEWSRWAESAAQQQVAILKIEEILAILEGGDSGESEEGEDDEGEWDEEGDWEDYEDSEDGMPSSMPMEGDLAAGSEMAPLPVPNYSAEELLMEEQGNMQFREQQRAKGQAGKVEKDW</sequence>
<evidence type="ECO:0000259" key="8">
    <source>
        <dbReference type="PROSITE" id="PS50234"/>
    </source>
</evidence>
<dbReference type="InterPro" id="IPR050768">
    <property type="entry name" value="UPF0353/GerABKA_families"/>
</dbReference>
<dbReference type="SMART" id="SM00327">
    <property type="entry name" value="VWA"/>
    <property type="match status" value="1"/>
</dbReference>
<evidence type="ECO:0000313" key="9">
    <source>
        <dbReference type="EMBL" id="MFC7336816.1"/>
    </source>
</evidence>
<gene>
    <name evidence="9" type="ORF">ACFQY0_06485</name>
</gene>
<protein>
    <submittedName>
        <fullName evidence="9">VWA domain-containing protein</fullName>
    </submittedName>
</protein>
<comment type="caution">
    <text evidence="9">The sequence shown here is derived from an EMBL/GenBank/DDBJ whole genome shotgun (WGS) entry which is preliminary data.</text>
</comment>
<feature type="region of interest" description="Disordered" evidence="6">
    <location>
        <begin position="482"/>
        <end position="514"/>
    </location>
</feature>
<dbReference type="PANTHER" id="PTHR22550:SF5">
    <property type="entry name" value="LEUCINE ZIPPER PROTEIN 4"/>
    <property type="match status" value="1"/>
</dbReference>
<dbReference type="Gene3D" id="1.25.40.10">
    <property type="entry name" value="Tetratricopeptide repeat domain"/>
    <property type="match status" value="1"/>
</dbReference>
<evidence type="ECO:0000256" key="2">
    <source>
        <dbReference type="ARBA" id="ARBA00022692"/>
    </source>
</evidence>
<feature type="transmembrane region" description="Helical" evidence="7">
    <location>
        <begin position="307"/>
        <end position="338"/>
    </location>
</feature>
<dbReference type="InterPro" id="IPR036465">
    <property type="entry name" value="vWFA_dom_sf"/>
</dbReference>
<keyword evidence="1" id="KW-1003">Cell membrane</keyword>
<feature type="region of interest" description="Disordered" evidence="6">
    <location>
        <begin position="657"/>
        <end position="681"/>
    </location>
</feature>
<dbReference type="Pfam" id="PF13519">
    <property type="entry name" value="VWA_2"/>
    <property type="match status" value="1"/>
</dbReference>
<evidence type="ECO:0000256" key="3">
    <source>
        <dbReference type="ARBA" id="ARBA00022989"/>
    </source>
</evidence>
<accession>A0ABW2L6W2</accession>
<feature type="coiled-coil region" evidence="5">
    <location>
        <begin position="439"/>
        <end position="480"/>
    </location>
</feature>
<dbReference type="PROSITE" id="PS50234">
    <property type="entry name" value="VWFA"/>
    <property type="match status" value="1"/>
</dbReference>
<dbReference type="RefSeq" id="WP_379710518.1">
    <property type="nucleotide sequence ID" value="NZ_JBHTBS010000002.1"/>
</dbReference>
<evidence type="ECO:0000256" key="5">
    <source>
        <dbReference type="SAM" id="Coils"/>
    </source>
</evidence>
<keyword evidence="10" id="KW-1185">Reference proteome</keyword>
<name>A0ABW2L6W2_9BACT</name>
<dbReference type="EMBL" id="JBHTBS010000002">
    <property type="protein sequence ID" value="MFC7336816.1"/>
    <property type="molecule type" value="Genomic_DNA"/>
</dbReference>
<evidence type="ECO:0000256" key="6">
    <source>
        <dbReference type="SAM" id="MobiDB-lite"/>
    </source>
</evidence>
<evidence type="ECO:0000256" key="1">
    <source>
        <dbReference type="ARBA" id="ARBA00022475"/>
    </source>
</evidence>
<dbReference type="Gene3D" id="3.40.50.410">
    <property type="entry name" value="von Willebrand factor, type A domain"/>
    <property type="match status" value="1"/>
</dbReference>
<keyword evidence="4 7" id="KW-0472">Membrane</keyword>
<proteinExistence type="predicted"/>
<evidence type="ECO:0000256" key="7">
    <source>
        <dbReference type="SAM" id="Phobius"/>
    </source>
</evidence>
<evidence type="ECO:0000256" key="4">
    <source>
        <dbReference type="ARBA" id="ARBA00023136"/>
    </source>
</evidence>
<keyword evidence="2 7" id="KW-0812">Transmembrane</keyword>
<feature type="region of interest" description="Disordered" evidence="6">
    <location>
        <begin position="592"/>
        <end position="645"/>
    </location>
</feature>
<dbReference type="PANTHER" id="PTHR22550">
    <property type="entry name" value="SPORE GERMINATION PROTEIN"/>
    <property type="match status" value="1"/>
</dbReference>
<organism evidence="9 10">
    <name type="scientific">Haloferula chungangensis</name>
    <dbReference type="NCBI Taxonomy" id="1048331"/>
    <lineage>
        <taxon>Bacteria</taxon>
        <taxon>Pseudomonadati</taxon>
        <taxon>Verrucomicrobiota</taxon>
        <taxon>Verrucomicrobiia</taxon>
        <taxon>Verrucomicrobiales</taxon>
        <taxon>Verrucomicrobiaceae</taxon>
        <taxon>Haloferula</taxon>
    </lineage>
</organism>
<dbReference type="InterPro" id="IPR011990">
    <property type="entry name" value="TPR-like_helical_dom_sf"/>
</dbReference>
<feature type="compositionally biased region" description="Acidic residues" evidence="6">
    <location>
        <begin position="595"/>
        <end position="623"/>
    </location>
</feature>